<keyword evidence="8 20" id="KW-0808">Transferase</keyword>
<keyword evidence="9 19" id="KW-0812">Transmembrane</keyword>
<comment type="subcellular location">
    <subcellularLocation>
        <location evidence="2">Endoplasmic reticulum membrane</location>
        <topology evidence="2">Multi-pass membrane protein</topology>
    </subcellularLocation>
</comment>
<dbReference type="GeneID" id="10153084"/>
<dbReference type="UniPathway" id="UPA00378"/>
<evidence type="ECO:0000313" key="21">
    <source>
        <dbReference type="Proteomes" id="UP000001068"/>
    </source>
</evidence>
<dbReference type="Pfam" id="PF00953">
    <property type="entry name" value="Glycos_transf_4"/>
    <property type="match status" value="1"/>
</dbReference>
<evidence type="ECO:0000256" key="8">
    <source>
        <dbReference type="ARBA" id="ARBA00022679"/>
    </source>
</evidence>
<reference evidence="21" key="1">
    <citation type="submission" date="2010-11" db="EMBL/GenBank/DDBJ databases">
        <title>The complete genome of Desulfurococcus mucosus DSM 2162.</title>
        <authorList>
            <consortium name="US DOE Joint Genome Institute (JGI-PGF)"/>
            <person name="Lucas S."/>
            <person name="Copeland A."/>
            <person name="Lapidus A."/>
            <person name="Bruce D."/>
            <person name="Goodwin L."/>
            <person name="Pitluck S."/>
            <person name="Kyrpides N."/>
            <person name="Mavromatis K."/>
            <person name="Pagani I."/>
            <person name="Ivanova N."/>
            <person name="Ovchinnikova G."/>
            <person name="Chertkov O."/>
            <person name="Held B."/>
            <person name="Brettin T."/>
            <person name="Detter J.C."/>
            <person name="Tapia R."/>
            <person name="Han C."/>
            <person name="Land M."/>
            <person name="Hauser L."/>
            <person name="Markowitz V."/>
            <person name="Cheng J.-F."/>
            <person name="Hugenholtz P."/>
            <person name="Woyke T."/>
            <person name="Wu D."/>
            <person name="Wirth R."/>
            <person name="Bilek Y."/>
            <person name="Hader T."/>
            <person name="Klenk H.-P."/>
            <person name="Eisen J.A."/>
        </authorList>
    </citation>
    <scope>NUCLEOTIDE SEQUENCE [LARGE SCALE GENOMIC DNA]</scope>
    <source>
        <strain evidence="21">ATCC 35584 / DSM 2162 / JCM 9187 / O7/1</strain>
    </source>
</reference>
<protein>
    <recommendedName>
        <fullName evidence="6">UDP-N-acetylglucosamine--dolichyl-phosphate N-acetylglucosaminephosphotransferase</fullName>
        <ecNumber evidence="5">2.7.8.15</ecNumber>
    </recommendedName>
    <alternativeName>
        <fullName evidence="15">GlcNAc-1-P transferase</fullName>
    </alternativeName>
    <alternativeName>
        <fullName evidence="16">N-acetylglucosamine-1-phosphate transferase</fullName>
    </alternativeName>
</protein>
<feature type="transmembrane region" description="Helical" evidence="19">
    <location>
        <begin position="12"/>
        <end position="31"/>
    </location>
</feature>
<dbReference type="InterPro" id="IPR033895">
    <property type="entry name" value="GPT"/>
</dbReference>
<proteinExistence type="inferred from homology"/>
<evidence type="ECO:0000256" key="5">
    <source>
        <dbReference type="ARBA" id="ARBA00013225"/>
    </source>
</evidence>
<keyword evidence="10" id="KW-0479">Metal-binding</keyword>
<evidence type="ECO:0000256" key="7">
    <source>
        <dbReference type="ARBA" id="ARBA00022676"/>
    </source>
</evidence>
<keyword evidence="21" id="KW-1185">Reference proteome</keyword>
<feature type="transmembrane region" description="Helical" evidence="19">
    <location>
        <begin position="180"/>
        <end position="196"/>
    </location>
</feature>
<evidence type="ECO:0000256" key="10">
    <source>
        <dbReference type="ARBA" id="ARBA00022723"/>
    </source>
</evidence>
<evidence type="ECO:0000256" key="17">
    <source>
        <dbReference type="ARBA" id="ARBA00044717"/>
    </source>
</evidence>
<keyword evidence="7" id="KW-0328">Glycosyltransferase</keyword>
<evidence type="ECO:0000256" key="19">
    <source>
        <dbReference type="SAM" id="Phobius"/>
    </source>
</evidence>
<dbReference type="eggNOG" id="arCOG03199">
    <property type="taxonomic scope" value="Archaea"/>
</dbReference>
<organism evidence="20 21">
    <name type="scientific">Desulfurococcus mucosus (strain ATCC 35584 / DSM 2162 / JCM 9187 / O7/1)</name>
    <dbReference type="NCBI Taxonomy" id="765177"/>
    <lineage>
        <taxon>Archaea</taxon>
        <taxon>Thermoproteota</taxon>
        <taxon>Thermoprotei</taxon>
        <taxon>Desulfurococcales</taxon>
        <taxon>Desulfurococcaceae</taxon>
        <taxon>Desulfurococcus</taxon>
    </lineage>
</organism>
<evidence type="ECO:0000256" key="6">
    <source>
        <dbReference type="ARBA" id="ARBA00017659"/>
    </source>
</evidence>
<dbReference type="InterPro" id="IPR000715">
    <property type="entry name" value="Glycosyl_transferase_4"/>
</dbReference>
<evidence type="ECO:0000256" key="2">
    <source>
        <dbReference type="ARBA" id="ARBA00004477"/>
    </source>
</evidence>
<reference evidence="20 21" key="2">
    <citation type="journal article" date="2011" name="Stand. Genomic Sci.">
        <title>Complete genome sequence of Desulfurococcus mucosus type strain (O7/1).</title>
        <authorList>
            <person name="Wirth R."/>
            <person name="Chertkov O."/>
            <person name="Held B."/>
            <person name="Lapidus A."/>
            <person name="Nolan M."/>
            <person name="Lucas S."/>
            <person name="Hammon N."/>
            <person name="Deshpande S."/>
            <person name="Cheng J.F."/>
            <person name="Tapia R."/>
            <person name="Han C."/>
            <person name="Goodwin L."/>
            <person name="Pitluck S."/>
            <person name="Liolios K."/>
            <person name="Ioanna P."/>
            <person name="Ivanova N."/>
            <person name="Mavromatis K."/>
            <person name="Mikhailova N."/>
            <person name="Pati A."/>
            <person name="Chen A."/>
            <person name="Palaniappan K."/>
            <person name="Land M."/>
            <person name="Hauser L."/>
            <person name="Chang Y.J."/>
            <person name="Jeffries C.D."/>
            <person name="Bilek Y."/>
            <person name="Hader T."/>
            <person name="Rohde M."/>
            <person name="Spring S."/>
            <person name="Sikorski J."/>
            <person name="Goker M."/>
            <person name="Woyke T."/>
            <person name="Bristow J."/>
            <person name="Eisen J.A."/>
            <person name="Markowitz V."/>
            <person name="Hugenholtz P."/>
            <person name="Kyrpides N.C."/>
            <person name="Klenk H.P."/>
        </authorList>
    </citation>
    <scope>NUCLEOTIDE SEQUENCE [LARGE SCALE GENOMIC DNA]</scope>
    <source>
        <strain evidence="21">ATCC 35584 / DSM 2162 / JCM 9187 / O7/1</strain>
    </source>
</reference>
<dbReference type="GO" id="GO:0006488">
    <property type="term" value="P:dolichol-linked oligosaccharide biosynthetic process"/>
    <property type="evidence" value="ECO:0007669"/>
    <property type="project" value="InterPro"/>
</dbReference>
<dbReference type="PANTHER" id="PTHR10571">
    <property type="entry name" value="UDP-N-ACETYLGLUCOSAMINE--DOLICHYL-PHOSPHATE N-ACETYLGLUCOSAMINEPHOSPHOTRANSFERASE"/>
    <property type="match status" value="1"/>
</dbReference>
<dbReference type="GO" id="GO:0016020">
    <property type="term" value="C:membrane"/>
    <property type="evidence" value="ECO:0007669"/>
    <property type="project" value="InterPro"/>
</dbReference>
<keyword evidence="14 19" id="KW-0472">Membrane</keyword>
<comment type="similarity">
    <text evidence="4">Belongs to the glycosyltransferase 4 family.</text>
</comment>
<keyword evidence="12" id="KW-0460">Magnesium</keyword>
<comment type="function">
    <text evidence="17">UDP-N-acetylglucosamine--dolichyl-phosphate N-acetylglucosaminephosphotransferase that operates in the biosynthetic pathway of dolichol-linked oligosaccharides, the glycan precursors employed in protein asparagine (N)-glycosylation. The assembly of dolichol-linked oligosaccharides begins on the cytosolic side of the endoplasmic reticulum membrane and finishes in its lumen. The sequential addition of sugars to dolichol pyrophosphate produces dolichol-linked oligosaccharides containing fourteen sugars, including two GlcNAcs, nine mannoses and three glucoses. Once assembled, the oligosaccharide is transferred from the lipid to nascent proteins by oligosaccharyltransferases. Catalyzes the initial step of dolichol-linked oligosaccharide biosynthesis, transfering GlcNAc-1-P from cytosolic UDP-GlcNAc onto the carrier lipid dolichyl phosphate (P-dolichol), yielding GlcNAc-P-P-dolichol embedded in the cytoplasmic leaflet of the endoplasmic reticulum membrane.</text>
</comment>
<comment type="catalytic activity">
    <reaction evidence="18">
        <text>a di-trans,poly-cis-dolichyl phosphate + UDP-N-acetyl-alpha-D-glucosamine = an N-acetyl-alpha-D-glucosaminyl-diphospho-di-trans,poly-cis-dolichol + UMP</text>
        <dbReference type="Rhea" id="RHEA:13289"/>
        <dbReference type="Rhea" id="RHEA-COMP:19498"/>
        <dbReference type="Rhea" id="RHEA-COMP:19507"/>
        <dbReference type="ChEBI" id="CHEBI:57683"/>
        <dbReference type="ChEBI" id="CHEBI:57705"/>
        <dbReference type="ChEBI" id="CHEBI:57865"/>
        <dbReference type="ChEBI" id="CHEBI:58427"/>
        <dbReference type="EC" id="2.7.8.15"/>
    </reaction>
    <physiologicalReaction direction="left-to-right" evidence="18">
        <dbReference type="Rhea" id="RHEA:13290"/>
    </physiologicalReaction>
</comment>
<sequence length="338" mass="36352" precursor="true">MSQGAMADALGYLVPVAVSAATAWLLLDWWVDAGWRLGLKGRDMNKPGEHYAVEAGGVWVLLGAAFGILSYVALDTYLSSDKGSVEYFAVSQVLVLAGLLGLMDDILGWKKGLSQVKRVLLTLPISFPLVVVKAGYTSVELPLIGVLDLGPLYPLLVVPVGVMGASNAFNMIAGYNGLEALQALVITGFTLLFALKKGIVDVIPLLLVMAAAILVFLRYNWCPARVFPGNTFTYGFGAFYASIVIYGNFEKFGLALFTPYFIELALFIRGLLNGVYKENFSKPTPEGCLKPPYSKHYSLTHLAITVVEKLKGCAGERSVVVFITLIEAAAATVALILL</sequence>
<keyword evidence="11" id="KW-0256">Endoplasmic reticulum</keyword>
<evidence type="ECO:0000256" key="9">
    <source>
        <dbReference type="ARBA" id="ARBA00022692"/>
    </source>
</evidence>
<feature type="transmembrane region" description="Helical" evidence="19">
    <location>
        <begin position="51"/>
        <end position="73"/>
    </location>
</feature>
<evidence type="ECO:0000256" key="14">
    <source>
        <dbReference type="ARBA" id="ARBA00023136"/>
    </source>
</evidence>
<evidence type="ECO:0000256" key="1">
    <source>
        <dbReference type="ARBA" id="ARBA00001946"/>
    </source>
</evidence>
<dbReference type="Proteomes" id="UP000001068">
    <property type="component" value="Chromosome"/>
</dbReference>
<dbReference type="EMBL" id="CP002363">
    <property type="protein sequence ID" value="ADV64710.1"/>
    <property type="molecule type" value="Genomic_DNA"/>
</dbReference>
<feature type="transmembrane region" description="Helical" evidence="19">
    <location>
        <begin position="319"/>
        <end position="337"/>
    </location>
</feature>
<accession>E8R884</accession>
<evidence type="ECO:0000256" key="13">
    <source>
        <dbReference type="ARBA" id="ARBA00022989"/>
    </source>
</evidence>
<evidence type="ECO:0000256" key="11">
    <source>
        <dbReference type="ARBA" id="ARBA00022824"/>
    </source>
</evidence>
<evidence type="ECO:0000256" key="18">
    <source>
        <dbReference type="ARBA" id="ARBA00045078"/>
    </source>
</evidence>
<feature type="transmembrane region" description="Helical" evidence="19">
    <location>
        <begin position="252"/>
        <end position="272"/>
    </location>
</feature>
<feature type="transmembrane region" description="Helical" evidence="19">
    <location>
        <begin position="151"/>
        <end position="173"/>
    </location>
</feature>
<dbReference type="AlphaFoldDB" id="E8R884"/>
<evidence type="ECO:0000256" key="3">
    <source>
        <dbReference type="ARBA" id="ARBA00004922"/>
    </source>
</evidence>
<feature type="transmembrane region" description="Helical" evidence="19">
    <location>
        <begin position="85"/>
        <end position="107"/>
    </location>
</feature>
<dbReference type="GO" id="GO:0046872">
    <property type="term" value="F:metal ion binding"/>
    <property type="evidence" value="ECO:0007669"/>
    <property type="project" value="UniProtKB-KW"/>
</dbReference>
<feature type="transmembrane region" description="Helical" evidence="19">
    <location>
        <begin position="202"/>
        <end position="219"/>
    </location>
</feature>
<evidence type="ECO:0000313" key="20">
    <source>
        <dbReference type="EMBL" id="ADV64710.1"/>
    </source>
</evidence>
<dbReference type="STRING" id="765177.Desmu_0391"/>
<name>E8R884_DESM0</name>
<dbReference type="GO" id="GO:0003975">
    <property type="term" value="F:UDP-N-acetylglucosamine-dolichyl-phosphate N-acetylglucosaminephosphotransferase activity"/>
    <property type="evidence" value="ECO:0007669"/>
    <property type="project" value="UniProtKB-EC"/>
</dbReference>
<comment type="pathway">
    <text evidence="3">Protein modification; protein glycosylation.</text>
</comment>
<comment type="cofactor">
    <cofactor evidence="1">
        <name>Mg(2+)</name>
        <dbReference type="ChEBI" id="CHEBI:18420"/>
    </cofactor>
</comment>
<dbReference type="RefSeq" id="WP_013561932.1">
    <property type="nucleotide sequence ID" value="NC_014961.1"/>
</dbReference>
<dbReference type="CDD" id="cd06856">
    <property type="entry name" value="GT_GPT_archaea"/>
    <property type="match status" value="1"/>
</dbReference>
<evidence type="ECO:0000256" key="16">
    <source>
        <dbReference type="ARBA" id="ARBA00033238"/>
    </source>
</evidence>
<evidence type="ECO:0000256" key="12">
    <source>
        <dbReference type="ARBA" id="ARBA00022842"/>
    </source>
</evidence>
<keyword evidence="13 19" id="KW-1133">Transmembrane helix</keyword>
<evidence type="ECO:0000256" key="4">
    <source>
        <dbReference type="ARBA" id="ARBA00009317"/>
    </source>
</evidence>
<dbReference type="PANTHER" id="PTHR10571:SF0">
    <property type="entry name" value="UDP-N-ACETYLGLUCOSAMINE--DOLICHYL-PHOSPHATE N-ACETYLGLUCOSAMINEPHOSPHOTRANSFERASE"/>
    <property type="match status" value="1"/>
</dbReference>
<dbReference type="GO" id="GO:0016757">
    <property type="term" value="F:glycosyltransferase activity"/>
    <property type="evidence" value="ECO:0007669"/>
    <property type="project" value="UniProtKB-KW"/>
</dbReference>
<dbReference type="EC" id="2.7.8.15" evidence="5"/>
<feature type="transmembrane region" description="Helical" evidence="19">
    <location>
        <begin position="226"/>
        <end position="246"/>
    </location>
</feature>
<dbReference type="KEGG" id="dmu:Desmu_0391"/>
<gene>
    <name evidence="20" type="ordered locus">Desmu_0391</name>
</gene>
<dbReference type="HOGENOM" id="CLU_023982_4_0_2"/>
<evidence type="ECO:0000256" key="15">
    <source>
        <dbReference type="ARBA" id="ARBA00029567"/>
    </source>
</evidence>